<comment type="caution">
    <text evidence="1">The sequence shown here is derived from an EMBL/GenBank/DDBJ whole genome shotgun (WGS) entry which is preliminary data.</text>
</comment>
<dbReference type="RefSeq" id="WP_141313267.1">
    <property type="nucleotide sequence ID" value="NZ_BJND01000054.1"/>
</dbReference>
<sequence>MELQEVEVFIAPDGTTRIEVRGVAGAGCLDLTEDLEKALGGKIVERELTAEAQAVIQQRNEEQLRRGPGS</sequence>
<protein>
    <recommendedName>
        <fullName evidence="3">DUF2997 domain-containing protein</fullName>
    </recommendedName>
</protein>
<evidence type="ECO:0000313" key="2">
    <source>
        <dbReference type="Proteomes" id="UP000317881"/>
    </source>
</evidence>
<organism evidence="1 2">
    <name type="scientific">Streptomyces spinoverrucosus</name>
    <dbReference type="NCBI Taxonomy" id="284043"/>
    <lineage>
        <taxon>Bacteria</taxon>
        <taxon>Bacillati</taxon>
        <taxon>Actinomycetota</taxon>
        <taxon>Actinomycetes</taxon>
        <taxon>Kitasatosporales</taxon>
        <taxon>Streptomycetaceae</taxon>
        <taxon>Streptomyces</taxon>
    </lineage>
</organism>
<dbReference type="Pfam" id="PF11211">
    <property type="entry name" value="DUF2997"/>
    <property type="match status" value="1"/>
</dbReference>
<dbReference type="AlphaFoldDB" id="A0A4Y3VS77"/>
<keyword evidence="2" id="KW-1185">Reference proteome</keyword>
<evidence type="ECO:0008006" key="3">
    <source>
        <dbReference type="Google" id="ProtNLM"/>
    </source>
</evidence>
<dbReference type="OrthoDB" id="4290456at2"/>
<accession>A0A4Y3VS77</accession>
<dbReference type="EMBL" id="BJND01000054">
    <property type="protein sequence ID" value="GEC08529.1"/>
    <property type="molecule type" value="Genomic_DNA"/>
</dbReference>
<dbReference type="InterPro" id="IPR021375">
    <property type="entry name" value="DUF2997"/>
</dbReference>
<name>A0A4Y3VS77_9ACTN</name>
<gene>
    <name evidence="1" type="ORF">SSP24_61840</name>
</gene>
<evidence type="ECO:0000313" key="1">
    <source>
        <dbReference type="EMBL" id="GEC08529.1"/>
    </source>
</evidence>
<proteinExistence type="predicted"/>
<dbReference type="Proteomes" id="UP000317881">
    <property type="component" value="Unassembled WGS sequence"/>
</dbReference>
<reference evidence="1 2" key="1">
    <citation type="submission" date="2019-06" db="EMBL/GenBank/DDBJ databases">
        <title>Whole genome shotgun sequence of Streptomyces spinoverrucosus NBRC 14228.</title>
        <authorList>
            <person name="Hosoyama A."/>
            <person name="Uohara A."/>
            <person name="Ohji S."/>
            <person name="Ichikawa N."/>
        </authorList>
    </citation>
    <scope>NUCLEOTIDE SEQUENCE [LARGE SCALE GENOMIC DNA]</scope>
    <source>
        <strain evidence="1 2">NBRC 14228</strain>
    </source>
</reference>